<gene>
    <name evidence="2" type="ORF">BK809_0000273</name>
</gene>
<accession>A0A1S8BCY2</accession>
<feature type="domain" description="Heterokaryon incompatibility" evidence="1">
    <location>
        <begin position="120"/>
        <end position="229"/>
    </location>
</feature>
<sequence>MQIKYNRNSHDDDCFIFEGFKSYVRFSAQPHSPAAASAKVYPGPTISSSASPESFTNINNLLSGCIEHHAECRKTLGGTPVDDHSQPPTLPTYILDVGHSTPPSPSIRLVAAEPGQRGHYAALSYCWGPSPAHHPPTTTSANLASHTADVPLSTLPKTFQDAVTATRELGLRYLWIDTLCTVQPTTTSRAAPHRAATARTARAAYSLAQIVLAAASAATPTAGLFRPYPPRTSVTVPYLDGAGHGAGTMRAELRPSSRALSPEHGALNDCAWATAPLVLARRVAYFTAGAVVWSCRRLPRTARWDDGVLDYFAAARPTDWARVVTAHSTRALAVPGERLGALEGVVEELALARRRKSGGGGEVQCVFGVWTDALATQLMWGRIGAPGSLSRPSALAEVAPSWSWASTEGGVSMMEEGQWRGDGDGGLEVRAQLAIDDGGGEKRRIRAKGKLGRVELRVIEKPDPYLHPCDCEVRSLDGGDDDFVGLAASDVGLGEGVMTAVVWCLVVLFHPYNCPGGSYLALFLRPREHGSDHYERIGHGMVVKKEWADRLVESELYLV</sequence>
<organism evidence="2 3">
    <name type="scientific">Diplodia seriata</name>
    <dbReference type="NCBI Taxonomy" id="420778"/>
    <lineage>
        <taxon>Eukaryota</taxon>
        <taxon>Fungi</taxon>
        <taxon>Dikarya</taxon>
        <taxon>Ascomycota</taxon>
        <taxon>Pezizomycotina</taxon>
        <taxon>Dothideomycetes</taxon>
        <taxon>Dothideomycetes incertae sedis</taxon>
        <taxon>Botryosphaeriales</taxon>
        <taxon>Botryosphaeriaceae</taxon>
        <taxon>Diplodia</taxon>
    </lineage>
</organism>
<evidence type="ECO:0000313" key="3">
    <source>
        <dbReference type="Proteomes" id="UP000190776"/>
    </source>
</evidence>
<dbReference type="PANTHER" id="PTHR33112">
    <property type="entry name" value="DOMAIN PROTEIN, PUTATIVE-RELATED"/>
    <property type="match status" value="1"/>
</dbReference>
<dbReference type="Pfam" id="PF06985">
    <property type="entry name" value="HET"/>
    <property type="match status" value="1"/>
</dbReference>
<proteinExistence type="predicted"/>
<comment type="caution">
    <text evidence="2">The sequence shown here is derived from an EMBL/GenBank/DDBJ whole genome shotgun (WGS) entry which is preliminary data.</text>
</comment>
<name>A0A1S8BCY2_9PEZI</name>
<dbReference type="PANTHER" id="PTHR33112:SF10">
    <property type="entry name" value="TOL"/>
    <property type="match status" value="1"/>
</dbReference>
<evidence type="ECO:0000313" key="2">
    <source>
        <dbReference type="EMBL" id="OMP85173.1"/>
    </source>
</evidence>
<dbReference type="Proteomes" id="UP000190776">
    <property type="component" value="Unassembled WGS sequence"/>
</dbReference>
<reference evidence="2 3" key="1">
    <citation type="submission" date="2017-01" db="EMBL/GenBank/DDBJ databases">
        <title>Draft genome sequence of Diplodia seriata F98.1, a fungal species involved in grapevine trunk diseases.</title>
        <authorList>
            <person name="Robert-Siegwald G."/>
            <person name="Vallet J."/>
            <person name="Abou-Mansour E."/>
            <person name="Xu J."/>
            <person name="Rey P."/>
            <person name="Bertsch C."/>
            <person name="Rego C."/>
            <person name="Larignon P."/>
            <person name="Fontaine F."/>
            <person name="Lebrun M.-H."/>
        </authorList>
    </citation>
    <scope>NUCLEOTIDE SEQUENCE [LARGE SCALE GENOMIC DNA]</scope>
    <source>
        <strain evidence="2 3">F98.1</strain>
    </source>
</reference>
<dbReference type="OrthoDB" id="5347061at2759"/>
<protein>
    <recommendedName>
        <fullName evidence="1">Heterokaryon incompatibility domain-containing protein</fullName>
    </recommendedName>
</protein>
<dbReference type="STRING" id="420778.A0A1S8BCY2"/>
<evidence type="ECO:0000259" key="1">
    <source>
        <dbReference type="Pfam" id="PF06985"/>
    </source>
</evidence>
<dbReference type="EMBL" id="MSZU01000085">
    <property type="protein sequence ID" value="OMP85173.1"/>
    <property type="molecule type" value="Genomic_DNA"/>
</dbReference>
<dbReference type="InterPro" id="IPR010730">
    <property type="entry name" value="HET"/>
</dbReference>
<dbReference type="AlphaFoldDB" id="A0A1S8BCY2"/>